<accession>A0A9P4V5J8</accession>
<keyword evidence="8" id="KW-1185">Reference proteome</keyword>
<gene>
    <name evidence="7" type="ORF">EJ04DRAFT_27710</name>
</gene>
<evidence type="ECO:0000313" key="7">
    <source>
        <dbReference type="EMBL" id="KAF2738839.1"/>
    </source>
</evidence>
<dbReference type="PROSITE" id="PS50071">
    <property type="entry name" value="HOMEOBOX_2"/>
    <property type="match status" value="1"/>
</dbReference>
<evidence type="ECO:0000256" key="3">
    <source>
        <dbReference type="ARBA" id="ARBA00023242"/>
    </source>
</evidence>
<dbReference type="Proteomes" id="UP000799444">
    <property type="component" value="Unassembled WGS sequence"/>
</dbReference>
<proteinExistence type="predicted"/>
<dbReference type="InterPro" id="IPR050224">
    <property type="entry name" value="TALE_homeobox"/>
</dbReference>
<feature type="DNA-binding region" description="Homeobox" evidence="4">
    <location>
        <begin position="220"/>
        <end position="282"/>
    </location>
</feature>
<keyword evidence="1 4" id="KW-0238">DNA-binding</keyword>
<sequence>MLSPAGLVPKTFAPSIWSFDSGYASSFLPEDEEKRDQLEAQASSSRHTALPFPLDENAGLGLAHLSNISIHDRLQLSNDEASIEPLVTKLNVFTTRDSYDNDLFLPKIPADGETCLACEFWKITNPDDNIRCEDCRPLPQLIEPSLLVAHSSKSKQPFPALSIPEGNASMSMTRSRCSACEMAAMMGPVSPRHCSTCSPTSSLLSPASPDPSEYRIRRSRAGRNSKLPPGALNRLQTWLDEHSDNPYPLPEEKRQLADQCGITEKQVTTWFVNARARQLTPLDTLLASASEDEAGDDSDMDMDSAVQSGTYANTGFTYLSENQPRNRRAGSVSGSSVLSGNKSQPSRRGKKKDYRRARQPPINELTTPDSAGSNMISPAQSLPTPTLASPNPTVEQEKTWQCTFCHRHLVPKSWRRHEETQHRPKANWTCMLYGPRISFPQRSTTSNGSSFCAFCMAKDPSEDHFLRNHRISECAKRPTGERTFLRPDHLRQHVKNFHSATLFDVVQARWKKAADMGEGAGAGWTCGFCGDRLDTWDKRETHIANHFKEGMTMDQWVEWPGLEITKKGSGRKGKDKSQGQSQGHHHRPSFERLRRSLTGHGRRSQPQPQPHAQPLATTFSNSFEPLPASVAMSDAHGYAHVSLSPPPPVLPDINLDPLMMDGFVDWQNVDFQFQDSSLYGAATSAPPTDFDAALDNVLGYGGNTVDFQGPWTTQG</sequence>
<dbReference type="Pfam" id="PF05920">
    <property type="entry name" value="Homeobox_KN"/>
    <property type="match status" value="1"/>
</dbReference>
<dbReference type="SMART" id="SM00389">
    <property type="entry name" value="HOX"/>
    <property type="match status" value="1"/>
</dbReference>
<organism evidence="7 8">
    <name type="scientific">Polyplosphaeria fusca</name>
    <dbReference type="NCBI Taxonomy" id="682080"/>
    <lineage>
        <taxon>Eukaryota</taxon>
        <taxon>Fungi</taxon>
        <taxon>Dikarya</taxon>
        <taxon>Ascomycota</taxon>
        <taxon>Pezizomycotina</taxon>
        <taxon>Dothideomycetes</taxon>
        <taxon>Pleosporomycetidae</taxon>
        <taxon>Pleosporales</taxon>
        <taxon>Tetraplosphaeriaceae</taxon>
        <taxon>Polyplosphaeria</taxon>
    </lineage>
</organism>
<dbReference type="CDD" id="cd00086">
    <property type="entry name" value="homeodomain"/>
    <property type="match status" value="1"/>
</dbReference>
<keyword evidence="2 4" id="KW-0371">Homeobox</keyword>
<feature type="compositionally biased region" description="Basic residues" evidence="5">
    <location>
        <begin position="345"/>
        <end position="358"/>
    </location>
</feature>
<dbReference type="PANTHER" id="PTHR11850">
    <property type="entry name" value="HOMEOBOX PROTEIN TRANSCRIPTION FACTORS"/>
    <property type="match status" value="1"/>
</dbReference>
<dbReference type="Gene3D" id="1.10.10.60">
    <property type="entry name" value="Homeodomain-like"/>
    <property type="match status" value="1"/>
</dbReference>
<reference evidence="7" key="1">
    <citation type="journal article" date="2020" name="Stud. Mycol.">
        <title>101 Dothideomycetes genomes: a test case for predicting lifestyles and emergence of pathogens.</title>
        <authorList>
            <person name="Haridas S."/>
            <person name="Albert R."/>
            <person name="Binder M."/>
            <person name="Bloem J."/>
            <person name="Labutti K."/>
            <person name="Salamov A."/>
            <person name="Andreopoulos B."/>
            <person name="Baker S."/>
            <person name="Barry K."/>
            <person name="Bills G."/>
            <person name="Bluhm B."/>
            <person name="Cannon C."/>
            <person name="Castanera R."/>
            <person name="Culley D."/>
            <person name="Daum C."/>
            <person name="Ezra D."/>
            <person name="Gonzalez J."/>
            <person name="Henrissat B."/>
            <person name="Kuo A."/>
            <person name="Liang C."/>
            <person name="Lipzen A."/>
            <person name="Lutzoni F."/>
            <person name="Magnuson J."/>
            <person name="Mondo S."/>
            <person name="Nolan M."/>
            <person name="Ohm R."/>
            <person name="Pangilinan J."/>
            <person name="Park H.-J."/>
            <person name="Ramirez L."/>
            <person name="Alfaro M."/>
            <person name="Sun H."/>
            <person name="Tritt A."/>
            <person name="Yoshinaga Y."/>
            <person name="Zwiers L.-H."/>
            <person name="Turgeon B."/>
            <person name="Goodwin S."/>
            <person name="Spatafora J."/>
            <person name="Crous P."/>
            <person name="Grigoriev I."/>
        </authorList>
    </citation>
    <scope>NUCLEOTIDE SEQUENCE</scope>
    <source>
        <strain evidence="7">CBS 125425</strain>
    </source>
</reference>
<evidence type="ECO:0000313" key="8">
    <source>
        <dbReference type="Proteomes" id="UP000799444"/>
    </source>
</evidence>
<dbReference type="OrthoDB" id="10056939at2759"/>
<feature type="compositionally biased region" description="Low complexity" evidence="5">
    <location>
        <begin position="198"/>
        <end position="211"/>
    </location>
</feature>
<evidence type="ECO:0000256" key="2">
    <source>
        <dbReference type="ARBA" id="ARBA00023155"/>
    </source>
</evidence>
<dbReference type="SUPFAM" id="SSF46689">
    <property type="entry name" value="Homeodomain-like"/>
    <property type="match status" value="1"/>
</dbReference>
<protein>
    <recommendedName>
        <fullName evidence="6">Homeobox domain-containing protein</fullName>
    </recommendedName>
</protein>
<comment type="subcellular location">
    <subcellularLocation>
        <location evidence="4">Nucleus</location>
    </subcellularLocation>
</comment>
<feature type="region of interest" description="Disordered" evidence="5">
    <location>
        <begin position="316"/>
        <end position="393"/>
    </location>
</feature>
<comment type="caution">
    <text evidence="7">The sequence shown here is derived from an EMBL/GenBank/DDBJ whole genome shotgun (WGS) entry which is preliminary data.</text>
</comment>
<dbReference type="GO" id="GO:0003677">
    <property type="term" value="F:DNA binding"/>
    <property type="evidence" value="ECO:0007669"/>
    <property type="project" value="UniProtKB-UniRule"/>
</dbReference>
<name>A0A9P4V5J8_9PLEO</name>
<feature type="region of interest" description="Disordered" evidence="5">
    <location>
        <begin position="563"/>
        <end position="620"/>
    </location>
</feature>
<evidence type="ECO:0000259" key="6">
    <source>
        <dbReference type="PROSITE" id="PS50071"/>
    </source>
</evidence>
<dbReference type="EMBL" id="ML996107">
    <property type="protein sequence ID" value="KAF2738839.1"/>
    <property type="molecule type" value="Genomic_DNA"/>
</dbReference>
<feature type="region of interest" description="Disordered" evidence="5">
    <location>
        <begin position="198"/>
        <end position="231"/>
    </location>
</feature>
<dbReference type="InterPro" id="IPR001356">
    <property type="entry name" value="HD"/>
</dbReference>
<dbReference type="InterPro" id="IPR009057">
    <property type="entry name" value="Homeodomain-like_sf"/>
</dbReference>
<dbReference type="InterPro" id="IPR008422">
    <property type="entry name" value="KN_HD"/>
</dbReference>
<evidence type="ECO:0000256" key="4">
    <source>
        <dbReference type="PROSITE-ProRule" id="PRU00108"/>
    </source>
</evidence>
<evidence type="ECO:0000256" key="5">
    <source>
        <dbReference type="SAM" id="MobiDB-lite"/>
    </source>
</evidence>
<feature type="compositionally biased region" description="Polar residues" evidence="5">
    <location>
        <begin position="364"/>
        <end position="393"/>
    </location>
</feature>
<feature type="compositionally biased region" description="Low complexity" evidence="5">
    <location>
        <begin position="330"/>
        <end position="340"/>
    </location>
</feature>
<dbReference type="GO" id="GO:0005634">
    <property type="term" value="C:nucleus"/>
    <property type="evidence" value="ECO:0007669"/>
    <property type="project" value="UniProtKB-SubCell"/>
</dbReference>
<dbReference type="GO" id="GO:0006355">
    <property type="term" value="P:regulation of DNA-templated transcription"/>
    <property type="evidence" value="ECO:0007669"/>
    <property type="project" value="InterPro"/>
</dbReference>
<evidence type="ECO:0000256" key="1">
    <source>
        <dbReference type="ARBA" id="ARBA00023125"/>
    </source>
</evidence>
<feature type="domain" description="Homeobox" evidence="6">
    <location>
        <begin position="218"/>
        <end position="281"/>
    </location>
</feature>
<dbReference type="AlphaFoldDB" id="A0A9P4V5J8"/>
<keyword evidence="3 4" id="KW-0539">Nucleus</keyword>